<accession>A0A109XYC8</accession>
<proteinExistence type="predicted"/>
<reference evidence="2" key="1">
    <citation type="submission" date="2015-12" db="EMBL/GenBank/DDBJ databases">
        <title>FDA dAtabase for Regulatory Grade micrObial Sequences (FDA-ARGOS): Supporting development and validation of Infectious Disease Dx tests.</title>
        <authorList>
            <person name="Case J."/>
            <person name="Tallon L."/>
            <person name="Sadzewicz L."/>
            <person name="Sengamalay N."/>
            <person name="Ott S."/>
            <person name="Godinez A."/>
            <person name="Nagaraj S."/>
            <person name="Nadendla S."/>
            <person name="Sichtig H."/>
        </authorList>
    </citation>
    <scope>NUCLEOTIDE SEQUENCE [LARGE SCALE GENOMIC DNA]</scope>
    <source>
        <strain evidence="2">FDAARGOS_147</strain>
    </source>
</reference>
<organism evidence="1 2">
    <name type="scientific">Alcaligenes xylosoxydans xylosoxydans</name>
    <name type="common">Achromobacter xylosoxidans</name>
    <dbReference type="NCBI Taxonomy" id="85698"/>
    <lineage>
        <taxon>Bacteria</taxon>
        <taxon>Pseudomonadati</taxon>
        <taxon>Pseudomonadota</taxon>
        <taxon>Betaproteobacteria</taxon>
        <taxon>Burkholderiales</taxon>
        <taxon>Alcaligenaceae</taxon>
        <taxon>Achromobacter</taxon>
    </lineage>
</organism>
<dbReference type="RefSeq" id="WP_061074233.1">
    <property type="nucleotide sequence ID" value="NZ_CP014060.2"/>
</dbReference>
<gene>
    <name evidence="1" type="ORF">AL504_30820</name>
</gene>
<dbReference type="AlphaFoldDB" id="A0A109XYC8"/>
<evidence type="ECO:0000313" key="2">
    <source>
        <dbReference type="Proteomes" id="UP000060602"/>
    </source>
</evidence>
<protein>
    <submittedName>
        <fullName evidence="1">Uncharacterized protein</fullName>
    </submittedName>
</protein>
<sequence>MTAQIAHLNTSEILGELERAYENCAFFIERDWQYAVFSRKAADVRRVCPNEGIVLRACLDSTLGDGEALERDYQELLATQHDSIDLFNVSVAFSTLGYFSKAQSIMRDIATASSGDLSGCRERAISIGLFQHIVEQYVLADKMRLELADSEREPTSFEVARILREAGITDHDVAIQLDVAGAVLRRHKRLCPATAVFAVNGPDNLDVALLQVLVNATPDVLFDLNVEVAEEVLAQDLLVHPNLVVSIGQIEESGKK</sequence>
<evidence type="ECO:0000313" key="1">
    <source>
        <dbReference type="EMBL" id="AMG39998.1"/>
    </source>
</evidence>
<name>A0A109XYC8_ALCXX</name>
<dbReference type="Proteomes" id="UP000060602">
    <property type="component" value="Chromosome"/>
</dbReference>
<dbReference type="EMBL" id="CP014060">
    <property type="protein sequence ID" value="AMG39998.1"/>
    <property type="molecule type" value="Genomic_DNA"/>
</dbReference>